<dbReference type="EMBL" id="CP014584">
    <property type="protein sequence ID" value="ANZ73823.1"/>
    <property type="molecule type" value="Genomic_DNA"/>
</dbReference>
<dbReference type="InterPro" id="IPR053000">
    <property type="entry name" value="WSS1-like_metalloprotease"/>
</dbReference>
<sequence length="272" mass="30924">MPIKGRFTKRKPRKKDEPNRPSPTQFIKKIASLKKQTRRDDALDMLHELAVVVSPLMKENGFTVGLLCEMFPKNASLLGLNVNMGSKIMIRLRPSHNVNLFLPRREIIGTMLHELTHNRFSAHDVRFYEFLEGLKSRFFEIQVKGSLQTTGYVNFSEVLSGNAARGQLIQKEKEKGQRLGGSKHAKPMRVLILEAAEKRMIDSKWCGGASYEEGLPKIEDLMDDEEAEHSEPNEKPIKKVDKPVQPTKHKIIDLESLPNGKSIIIDLTNDDD</sequence>
<evidence type="ECO:0000313" key="3">
    <source>
        <dbReference type="EMBL" id="ANZ73823.1"/>
    </source>
</evidence>
<dbReference type="GO" id="GO:0008237">
    <property type="term" value="F:metallopeptidase activity"/>
    <property type="evidence" value="ECO:0007669"/>
    <property type="project" value="TreeGrafter"/>
</dbReference>
<organism evidence="3 4">
    <name type="scientific">Komagataella pastoris</name>
    <name type="common">Yeast</name>
    <name type="synonym">Pichia pastoris</name>
    <dbReference type="NCBI Taxonomy" id="4922"/>
    <lineage>
        <taxon>Eukaryota</taxon>
        <taxon>Fungi</taxon>
        <taxon>Dikarya</taxon>
        <taxon>Ascomycota</taxon>
        <taxon>Saccharomycotina</taxon>
        <taxon>Pichiomycetes</taxon>
        <taxon>Pichiales</taxon>
        <taxon>Pichiaceae</taxon>
        <taxon>Komagataella</taxon>
    </lineage>
</organism>
<dbReference type="GO" id="GO:0006281">
    <property type="term" value="P:DNA repair"/>
    <property type="evidence" value="ECO:0007669"/>
    <property type="project" value="TreeGrafter"/>
</dbReference>
<feature type="region of interest" description="Disordered" evidence="1">
    <location>
        <begin position="223"/>
        <end position="245"/>
    </location>
</feature>
<feature type="compositionally biased region" description="Basic residues" evidence="1">
    <location>
        <begin position="1"/>
        <end position="13"/>
    </location>
</feature>
<evidence type="ECO:0000256" key="1">
    <source>
        <dbReference type="SAM" id="MobiDB-lite"/>
    </source>
</evidence>
<evidence type="ECO:0000259" key="2">
    <source>
        <dbReference type="PROSITE" id="PS51397"/>
    </source>
</evidence>
<dbReference type="AlphaFoldDB" id="A0A1B2J761"/>
<dbReference type="PROSITE" id="PS51397">
    <property type="entry name" value="WLM"/>
    <property type="match status" value="1"/>
</dbReference>
<dbReference type="Proteomes" id="UP000094565">
    <property type="component" value="Chromosome 1"/>
</dbReference>
<dbReference type="PANTHER" id="PTHR46622">
    <property type="entry name" value="DNA-DEPENDENT METALLOPROTEASE WSS1"/>
    <property type="match status" value="1"/>
</dbReference>
<dbReference type="Pfam" id="PF08325">
    <property type="entry name" value="WLM"/>
    <property type="match status" value="1"/>
</dbReference>
<dbReference type="InterPro" id="IPR013536">
    <property type="entry name" value="WLM_dom"/>
</dbReference>
<dbReference type="OrthoDB" id="49605at2759"/>
<accession>A0A1B2J761</accession>
<dbReference type="PANTHER" id="PTHR46622:SF1">
    <property type="entry name" value="DNA-DEPENDENT METALLOPROTEASE WSS1"/>
    <property type="match status" value="1"/>
</dbReference>
<protein>
    <submittedName>
        <fullName evidence="3">BA75_00198T0</fullName>
    </submittedName>
</protein>
<evidence type="ECO:0000313" key="4">
    <source>
        <dbReference type="Proteomes" id="UP000094565"/>
    </source>
</evidence>
<gene>
    <name evidence="3" type="ORF">ATY40_BA7500198</name>
</gene>
<reference evidence="3 4" key="1">
    <citation type="submission" date="2016-02" db="EMBL/GenBank/DDBJ databases">
        <title>Comparative genomic and transcriptomic foundation for Pichia pastoris.</title>
        <authorList>
            <person name="Love K.R."/>
            <person name="Shah K.A."/>
            <person name="Whittaker C.A."/>
            <person name="Wu J."/>
            <person name="Bartlett M.C."/>
            <person name="Ma D."/>
            <person name="Leeson R.L."/>
            <person name="Priest M."/>
            <person name="Young S.K."/>
            <person name="Love J.C."/>
        </authorList>
    </citation>
    <scope>NUCLEOTIDE SEQUENCE [LARGE SCALE GENOMIC DNA]</scope>
    <source>
        <strain evidence="3 4">ATCC 28485</strain>
    </source>
</reference>
<proteinExistence type="predicted"/>
<feature type="domain" description="WLM" evidence="2">
    <location>
        <begin position="18"/>
        <end position="201"/>
    </location>
</feature>
<feature type="region of interest" description="Disordered" evidence="1">
    <location>
        <begin position="1"/>
        <end position="23"/>
    </location>
</feature>
<name>A0A1B2J761_PICPA</name>
<dbReference type="GO" id="GO:0005634">
    <property type="term" value="C:nucleus"/>
    <property type="evidence" value="ECO:0007669"/>
    <property type="project" value="TreeGrafter"/>
</dbReference>
<keyword evidence="4" id="KW-1185">Reference proteome</keyword>
<feature type="compositionally biased region" description="Basic and acidic residues" evidence="1">
    <location>
        <begin position="229"/>
        <end position="242"/>
    </location>
</feature>